<dbReference type="AlphaFoldDB" id="A0A640KFU1"/>
<dbReference type="EMBL" id="BLBS01000025">
    <property type="protein sequence ID" value="GET88061.1"/>
    <property type="molecule type" value="Genomic_DNA"/>
</dbReference>
<organism evidence="1 2">
    <name type="scientific">Leishmania tarentolae</name>
    <name type="common">Sauroleishmania tarentolae</name>
    <dbReference type="NCBI Taxonomy" id="5689"/>
    <lineage>
        <taxon>Eukaryota</taxon>
        <taxon>Discoba</taxon>
        <taxon>Euglenozoa</taxon>
        <taxon>Kinetoplastea</taxon>
        <taxon>Metakinetoplastina</taxon>
        <taxon>Trypanosomatida</taxon>
        <taxon>Trypanosomatidae</taxon>
        <taxon>Leishmaniinae</taxon>
        <taxon>Leishmania</taxon>
        <taxon>lizard Leishmania</taxon>
    </lineage>
</organism>
<accession>A0A640KFU1</accession>
<dbReference type="OrthoDB" id="262658at2759"/>
<protein>
    <submittedName>
        <fullName evidence="1">Uncharacterized protein</fullName>
    </submittedName>
</protein>
<gene>
    <name evidence="1" type="ORF">LtaPh_2000500</name>
</gene>
<proteinExistence type="predicted"/>
<comment type="caution">
    <text evidence="1">The sequence shown here is derived from an EMBL/GenBank/DDBJ whole genome shotgun (WGS) entry which is preliminary data.</text>
</comment>
<reference evidence="1" key="1">
    <citation type="submission" date="2019-11" db="EMBL/GenBank/DDBJ databases">
        <title>Leishmania tarentolae CDS.</title>
        <authorList>
            <person name="Goto Y."/>
            <person name="Yamagishi J."/>
        </authorList>
    </citation>
    <scope>NUCLEOTIDE SEQUENCE [LARGE SCALE GENOMIC DNA]</scope>
    <source>
        <strain evidence="1">Parrot Tar II</strain>
    </source>
</reference>
<evidence type="ECO:0000313" key="1">
    <source>
        <dbReference type="EMBL" id="GET88061.1"/>
    </source>
</evidence>
<dbReference type="Proteomes" id="UP000419144">
    <property type="component" value="Unassembled WGS sequence"/>
</dbReference>
<keyword evidence="2" id="KW-1185">Reference proteome</keyword>
<evidence type="ECO:0000313" key="2">
    <source>
        <dbReference type="Proteomes" id="UP000419144"/>
    </source>
</evidence>
<sequence length="322" mass="36870">MLSAADLHAFVRDERAWQRAAQKPGGDNTPAAGMICSKESNWLVFRRGTSDNAFSLKFSDTLRTSALTDSFDTSALLPRHFTIPRQPWNNSTRCTSEDAYTDPLQKLLVRNLQRKGAVAMLEKRRASQLGPASSLRHAHREARRRRDLALATQEVIDLERYERHQLVAMMRNRFNTMVSAFFQTAVKDTIACELSGRRALFREWQEAQANIEAAMHYELSKLISMTPYAFQVVCRLIRSEAIKRRRIQATEAEDRDLYARFMYLEYLKALGNELTECRRRDALDKAASVLALVQKDRARHVDAARSHGSRGMYVAHAHGKRL</sequence>
<name>A0A640KFU1_LEITA</name>
<dbReference type="VEuPathDB" id="TriTrypDB:LtaPh_2000500"/>